<reference evidence="2" key="1">
    <citation type="submission" date="2014-11" db="EMBL/GenBank/DDBJ databases">
        <authorList>
            <person name="Amaro Gonzalez C."/>
        </authorList>
    </citation>
    <scope>NUCLEOTIDE SEQUENCE</scope>
</reference>
<organism evidence="2">
    <name type="scientific">Anguilla anguilla</name>
    <name type="common">European freshwater eel</name>
    <name type="synonym">Muraena anguilla</name>
    <dbReference type="NCBI Taxonomy" id="7936"/>
    <lineage>
        <taxon>Eukaryota</taxon>
        <taxon>Metazoa</taxon>
        <taxon>Chordata</taxon>
        <taxon>Craniata</taxon>
        <taxon>Vertebrata</taxon>
        <taxon>Euteleostomi</taxon>
        <taxon>Actinopterygii</taxon>
        <taxon>Neopterygii</taxon>
        <taxon>Teleostei</taxon>
        <taxon>Anguilliformes</taxon>
        <taxon>Anguillidae</taxon>
        <taxon>Anguilla</taxon>
    </lineage>
</organism>
<reference evidence="2" key="2">
    <citation type="journal article" date="2015" name="Fish Shellfish Immunol.">
        <title>Early steps in the European eel (Anguilla anguilla)-Vibrio vulnificus interaction in the gills: Role of the RtxA13 toxin.</title>
        <authorList>
            <person name="Callol A."/>
            <person name="Pajuelo D."/>
            <person name="Ebbesson L."/>
            <person name="Teles M."/>
            <person name="MacKenzie S."/>
            <person name="Amaro C."/>
        </authorList>
    </citation>
    <scope>NUCLEOTIDE SEQUENCE</scope>
</reference>
<proteinExistence type="predicted"/>
<dbReference type="EMBL" id="GBXM01025027">
    <property type="protein sequence ID" value="JAH83550.1"/>
    <property type="molecule type" value="Transcribed_RNA"/>
</dbReference>
<accession>A0A0E9W1V5</accession>
<evidence type="ECO:0000256" key="1">
    <source>
        <dbReference type="SAM" id="MobiDB-lite"/>
    </source>
</evidence>
<sequence length="25" mass="2714">MLPPAGSTPEPYMDFLPQRGKPGLN</sequence>
<evidence type="ECO:0000313" key="2">
    <source>
        <dbReference type="EMBL" id="JAH83550.1"/>
    </source>
</evidence>
<name>A0A0E9W1V5_ANGAN</name>
<feature type="region of interest" description="Disordered" evidence="1">
    <location>
        <begin position="1"/>
        <end position="25"/>
    </location>
</feature>
<protein>
    <submittedName>
        <fullName evidence="2">Uncharacterized protein</fullName>
    </submittedName>
</protein>
<dbReference type="AlphaFoldDB" id="A0A0E9W1V5"/>